<feature type="compositionally biased region" description="Polar residues" evidence="2">
    <location>
        <begin position="206"/>
        <end position="241"/>
    </location>
</feature>
<feature type="region of interest" description="Disordered" evidence="2">
    <location>
        <begin position="415"/>
        <end position="449"/>
    </location>
</feature>
<dbReference type="GO" id="GO:0005634">
    <property type="term" value="C:nucleus"/>
    <property type="evidence" value="ECO:0007669"/>
    <property type="project" value="TreeGrafter"/>
</dbReference>
<dbReference type="OrthoDB" id="9909311at2759"/>
<evidence type="ECO:0000256" key="1">
    <source>
        <dbReference type="ARBA" id="ARBA00023125"/>
    </source>
</evidence>
<feature type="compositionally biased region" description="Polar residues" evidence="2">
    <location>
        <begin position="682"/>
        <end position="693"/>
    </location>
</feature>
<dbReference type="EMBL" id="SSOP01000001">
    <property type="protein sequence ID" value="KAB5596377.1"/>
    <property type="molecule type" value="Genomic_DNA"/>
</dbReference>
<dbReference type="SMART" id="SM00674">
    <property type="entry name" value="CENPB"/>
    <property type="match status" value="1"/>
</dbReference>
<dbReference type="InterPro" id="IPR050863">
    <property type="entry name" value="CenT-Element_Derived"/>
</dbReference>
<feature type="region of interest" description="Disordered" evidence="2">
    <location>
        <begin position="382"/>
        <end position="402"/>
    </location>
</feature>
<accession>A0A5N5R0G3</accession>
<comment type="caution">
    <text evidence="4">The sequence shown here is derived from an EMBL/GenBank/DDBJ whole genome shotgun (WGS) entry which is preliminary data.</text>
</comment>
<dbReference type="AlphaFoldDB" id="A0A5N5R0G3"/>
<sequence length="872" mass="93753">MDNIPITSRRPRRLPIWPHFISSCVRIPRTAHMMNDQPFAYYPQPPSYDSYSGLQYTQSSYDAEIPGNDASPFADPNYAGAQTQSDAPAWSAPFATPDTNGVSFQRRGAVSGAVPGQSTPEASSDAAPRGLRIDTNCTDGGGQLRAQEARRVSALSGLFSLVAPPSVALPHLRSSLVVCYYPIQAGHRTDEHCHLLKQTTANLASPLNDQPQQLDSATTPTSFPPGSNTYDSSTAQTNYDMNHNHSRGALPLSLTMPPTPTYFIGQPIYDGQPLSQPQSALPVHLNQHQQLPADPRQYVPSRSPELHMHPLSAPPYGTSNGLSVPYTPSSIASSSVRSVSPASTAATSAQPLDFSTYASPVGEFDITTGECAVPAPSLSSLSLAHSSPHSPMAPMHSPISRQPGRLSTGLAHPIMPTIRSSAGSSRSSGGHSASPIRRRANKQRLDDARRKEICTYARDRPKARQEDIALKYGVERSTISKILKHKDKWLSLDTNPRKSLPVKHRPSKFPEIETELLKWVKACQENGTNITDTRIKAKAKECAAEIGLPEGKFKASSGWIENFKIRNNLTRRSQDDRDVSPLNEGLDESENMDDEEDVPMPASQATNVEDRDRYEAEAIGQESFNSYLTVSTESETGLMPQEASYSTFSTESIVSSNQELSAFQSKTPQSSAASSFASSPSGTLPQHGNSSLHSRGHSHSFAMRAMRSSCTPSGSPQPGASPTQPMSPARLDMRFASTPTGGLIPRFPSPLSASTSASGNALVMLHSTRQSPVSQMHSRHPSDASGLSYDMSHTSSDVSNGFGPPLFEAPSSQQTLEALDTVLKYLQQPQTAGIASPIDRSTLAAVRARLARSLSGHYSADLNGLGSDSASA</sequence>
<feature type="compositionally biased region" description="Acidic residues" evidence="2">
    <location>
        <begin position="585"/>
        <end position="598"/>
    </location>
</feature>
<dbReference type="Proteomes" id="UP000383932">
    <property type="component" value="Unassembled WGS sequence"/>
</dbReference>
<proteinExistence type="predicted"/>
<feature type="region of interest" description="Disordered" evidence="2">
    <location>
        <begin position="284"/>
        <end position="310"/>
    </location>
</feature>
<feature type="region of interest" description="Disordered" evidence="2">
    <location>
        <begin position="572"/>
        <end position="610"/>
    </location>
</feature>
<feature type="region of interest" description="Disordered" evidence="2">
    <location>
        <begin position="661"/>
        <end position="736"/>
    </location>
</feature>
<dbReference type="InterPro" id="IPR009057">
    <property type="entry name" value="Homeodomain-like_sf"/>
</dbReference>
<evidence type="ECO:0000313" key="4">
    <source>
        <dbReference type="EMBL" id="KAB5596377.1"/>
    </source>
</evidence>
<evidence type="ECO:0000259" key="3">
    <source>
        <dbReference type="PROSITE" id="PS51253"/>
    </source>
</evidence>
<evidence type="ECO:0000313" key="5">
    <source>
        <dbReference type="Proteomes" id="UP000383932"/>
    </source>
</evidence>
<keyword evidence="1" id="KW-0238">DNA-binding</keyword>
<dbReference type="PANTHER" id="PTHR19303">
    <property type="entry name" value="TRANSPOSON"/>
    <property type="match status" value="1"/>
</dbReference>
<gene>
    <name evidence="4" type="ORF">CTheo_14</name>
</gene>
<feature type="region of interest" description="Disordered" evidence="2">
    <location>
        <begin position="63"/>
        <end position="131"/>
    </location>
</feature>
<dbReference type="Pfam" id="PF03221">
    <property type="entry name" value="HTH_Tnp_Tc5"/>
    <property type="match status" value="1"/>
</dbReference>
<dbReference type="InterPro" id="IPR006600">
    <property type="entry name" value="HTH_CenpB_DNA-bd_dom"/>
</dbReference>
<dbReference type="SUPFAM" id="SSF46689">
    <property type="entry name" value="Homeodomain-like"/>
    <property type="match status" value="2"/>
</dbReference>
<feature type="compositionally biased region" description="Low complexity" evidence="2">
    <location>
        <begin position="419"/>
        <end position="434"/>
    </location>
</feature>
<feature type="compositionally biased region" description="Polar residues" evidence="2">
    <location>
        <begin position="708"/>
        <end position="726"/>
    </location>
</feature>
<dbReference type="Gene3D" id="1.10.10.60">
    <property type="entry name" value="Homeodomain-like"/>
    <property type="match status" value="2"/>
</dbReference>
<dbReference type="PROSITE" id="PS51253">
    <property type="entry name" value="HTH_CENPB"/>
    <property type="match status" value="1"/>
</dbReference>
<organism evidence="4 5">
    <name type="scientific">Ceratobasidium theobromae</name>
    <dbReference type="NCBI Taxonomy" id="1582974"/>
    <lineage>
        <taxon>Eukaryota</taxon>
        <taxon>Fungi</taxon>
        <taxon>Dikarya</taxon>
        <taxon>Basidiomycota</taxon>
        <taxon>Agaricomycotina</taxon>
        <taxon>Agaricomycetes</taxon>
        <taxon>Cantharellales</taxon>
        <taxon>Ceratobasidiaceae</taxon>
        <taxon>Ceratobasidium</taxon>
    </lineage>
</organism>
<evidence type="ECO:0000256" key="2">
    <source>
        <dbReference type="SAM" id="MobiDB-lite"/>
    </source>
</evidence>
<dbReference type="GO" id="GO:0003677">
    <property type="term" value="F:DNA binding"/>
    <property type="evidence" value="ECO:0007669"/>
    <property type="project" value="UniProtKB-KW"/>
</dbReference>
<feature type="domain" description="HTH CENPB-type" evidence="3">
    <location>
        <begin position="500"/>
        <end position="573"/>
    </location>
</feature>
<name>A0A5N5R0G3_9AGAM</name>
<feature type="compositionally biased region" description="Low complexity" evidence="2">
    <location>
        <begin position="382"/>
        <end position="398"/>
    </location>
</feature>
<dbReference type="PANTHER" id="PTHR19303:SF70">
    <property type="entry name" value="HTH CENPB-TYPE DOMAIN-CONTAINING PROTEIN"/>
    <property type="match status" value="1"/>
</dbReference>
<protein>
    <recommendedName>
        <fullName evidence="3">HTH CENPB-type domain-containing protein</fullName>
    </recommendedName>
</protein>
<feature type="compositionally biased region" description="Low complexity" evidence="2">
    <location>
        <begin position="670"/>
        <end position="681"/>
    </location>
</feature>
<keyword evidence="5" id="KW-1185">Reference proteome</keyword>
<feature type="region of interest" description="Disordered" evidence="2">
    <location>
        <begin position="206"/>
        <end position="246"/>
    </location>
</feature>
<reference evidence="4 5" key="1">
    <citation type="journal article" date="2019" name="Fungal Biol. Biotechnol.">
        <title>Draft genome sequence of fastidious pathogen Ceratobasidium theobromae, which causes vascular-streak dieback in Theobroma cacao.</title>
        <authorList>
            <person name="Ali S.S."/>
            <person name="Asman A."/>
            <person name="Shao J."/>
            <person name="Firmansyah A.P."/>
            <person name="Susilo A.W."/>
            <person name="Rosmana A."/>
            <person name="McMahon P."/>
            <person name="Junaid M."/>
            <person name="Guest D."/>
            <person name="Kheng T.Y."/>
            <person name="Meinhardt L.W."/>
            <person name="Bailey B.A."/>
        </authorList>
    </citation>
    <scope>NUCLEOTIDE SEQUENCE [LARGE SCALE GENOMIC DNA]</scope>
    <source>
        <strain evidence="4 5">CT2</strain>
    </source>
</reference>